<evidence type="ECO:0000256" key="2">
    <source>
        <dbReference type="ARBA" id="ARBA00007894"/>
    </source>
</evidence>
<dbReference type="InterPro" id="IPR020751">
    <property type="entry name" value="aa-tRNA-synth_I_codon-bd_sub2"/>
</dbReference>
<dbReference type="InterPro" id="IPR008925">
    <property type="entry name" value="aa_tRNA-synth_I_cd-bd_sf"/>
</dbReference>
<keyword evidence="4 10" id="KW-0963">Cytoplasm</keyword>
<feature type="binding site" evidence="10">
    <location>
        <position position="104"/>
    </location>
    <ligand>
        <name>Zn(2+)</name>
        <dbReference type="ChEBI" id="CHEBI:29105"/>
    </ligand>
</feature>
<dbReference type="SUPFAM" id="SSF48163">
    <property type="entry name" value="An anticodon-binding domain of class I aminoacyl-tRNA synthetases"/>
    <property type="match status" value="1"/>
</dbReference>
<comment type="subcellular location">
    <subcellularLocation>
        <location evidence="1 10">Cytoplasm</location>
    </subcellularLocation>
</comment>
<dbReference type="Proteomes" id="UP000177246">
    <property type="component" value="Unassembled WGS sequence"/>
</dbReference>
<dbReference type="EMBL" id="MHLF01000018">
    <property type="protein sequence ID" value="OGZ03432.1"/>
    <property type="molecule type" value="Genomic_DNA"/>
</dbReference>
<dbReference type="InterPro" id="IPR045462">
    <property type="entry name" value="aa-tRNA-synth_I_cd-bd"/>
</dbReference>
<dbReference type="HAMAP" id="MF_00022">
    <property type="entry name" value="Glu_tRNA_synth_type1"/>
    <property type="match status" value="1"/>
</dbReference>
<evidence type="ECO:0000256" key="9">
    <source>
        <dbReference type="ARBA" id="ARBA00023146"/>
    </source>
</evidence>
<protein>
    <recommendedName>
        <fullName evidence="10">Glutamate--tRNA ligase</fullName>
        <ecNumber evidence="10">6.1.1.17</ecNumber>
    </recommendedName>
    <alternativeName>
        <fullName evidence="10">Glutamyl-tRNA synthetase</fullName>
        <shortName evidence="10">GluRS</shortName>
    </alternativeName>
</protein>
<comment type="catalytic activity">
    <reaction evidence="10">
        <text>tRNA(Glu) + L-glutamate + ATP = L-glutamyl-tRNA(Glu) + AMP + diphosphate</text>
        <dbReference type="Rhea" id="RHEA:23540"/>
        <dbReference type="Rhea" id="RHEA-COMP:9663"/>
        <dbReference type="Rhea" id="RHEA-COMP:9680"/>
        <dbReference type="ChEBI" id="CHEBI:29985"/>
        <dbReference type="ChEBI" id="CHEBI:30616"/>
        <dbReference type="ChEBI" id="CHEBI:33019"/>
        <dbReference type="ChEBI" id="CHEBI:78442"/>
        <dbReference type="ChEBI" id="CHEBI:78520"/>
        <dbReference type="ChEBI" id="CHEBI:456215"/>
        <dbReference type="EC" id="6.1.1.17"/>
    </reaction>
</comment>
<evidence type="ECO:0000313" key="13">
    <source>
        <dbReference type="EMBL" id="OGZ03432.1"/>
    </source>
</evidence>
<feature type="binding site" evidence="10">
    <location>
        <position position="102"/>
    </location>
    <ligand>
        <name>Zn(2+)</name>
        <dbReference type="ChEBI" id="CHEBI:29105"/>
    </ligand>
</feature>
<gene>
    <name evidence="10" type="primary">gltX</name>
    <name evidence="13" type="ORF">A2430_01205</name>
</gene>
<dbReference type="PANTHER" id="PTHR43311:SF2">
    <property type="entry name" value="GLUTAMATE--TRNA LIGASE, MITOCHONDRIAL-RELATED"/>
    <property type="match status" value="1"/>
</dbReference>
<evidence type="ECO:0000256" key="10">
    <source>
        <dbReference type="HAMAP-Rule" id="MF_00022"/>
    </source>
</evidence>
<dbReference type="FunFam" id="3.40.50.620:FF:000007">
    <property type="entry name" value="Glutamate--tRNA ligase"/>
    <property type="match status" value="1"/>
</dbReference>
<dbReference type="EC" id="6.1.1.17" evidence="10"/>
<evidence type="ECO:0000256" key="3">
    <source>
        <dbReference type="ARBA" id="ARBA00011245"/>
    </source>
</evidence>
<dbReference type="GO" id="GO:0005524">
    <property type="term" value="F:ATP binding"/>
    <property type="evidence" value="ECO:0007669"/>
    <property type="project" value="UniProtKB-UniRule"/>
</dbReference>
<dbReference type="GO" id="GO:0008270">
    <property type="term" value="F:zinc ion binding"/>
    <property type="evidence" value="ECO:0007669"/>
    <property type="project" value="UniProtKB-UniRule"/>
</dbReference>
<evidence type="ECO:0000256" key="1">
    <source>
        <dbReference type="ARBA" id="ARBA00004496"/>
    </source>
</evidence>
<name>A0A1G2CQF4_9BACT</name>
<evidence type="ECO:0000259" key="11">
    <source>
        <dbReference type="Pfam" id="PF00749"/>
    </source>
</evidence>
<dbReference type="Gene3D" id="3.40.50.620">
    <property type="entry name" value="HUPs"/>
    <property type="match status" value="1"/>
</dbReference>
<evidence type="ECO:0000256" key="6">
    <source>
        <dbReference type="ARBA" id="ARBA00022741"/>
    </source>
</evidence>
<feature type="binding site" evidence="10">
    <location>
        <position position="131"/>
    </location>
    <ligand>
        <name>Zn(2+)</name>
        <dbReference type="ChEBI" id="CHEBI:29105"/>
    </ligand>
</feature>
<keyword evidence="10" id="KW-0479">Metal-binding</keyword>
<feature type="domain" description="Aminoacyl-tRNA synthetase class I anticodon-binding" evidence="12">
    <location>
        <begin position="321"/>
        <end position="456"/>
    </location>
</feature>
<evidence type="ECO:0000256" key="8">
    <source>
        <dbReference type="ARBA" id="ARBA00022917"/>
    </source>
</evidence>
<keyword evidence="10" id="KW-0862">Zinc</keyword>
<feature type="binding site" evidence="10">
    <location>
        <position position="241"/>
    </location>
    <ligand>
        <name>ATP</name>
        <dbReference type="ChEBI" id="CHEBI:30616"/>
    </ligand>
</feature>
<dbReference type="PRINTS" id="PR00987">
    <property type="entry name" value="TRNASYNTHGLU"/>
</dbReference>
<keyword evidence="7 10" id="KW-0067">ATP-binding</keyword>
<dbReference type="Pfam" id="PF19269">
    <property type="entry name" value="Anticodon_2"/>
    <property type="match status" value="1"/>
</dbReference>
<evidence type="ECO:0000256" key="5">
    <source>
        <dbReference type="ARBA" id="ARBA00022598"/>
    </source>
</evidence>
<keyword evidence="5 10" id="KW-0436">Ligase</keyword>
<dbReference type="AlphaFoldDB" id="A0A1G2CQF4"/>
<comment type="similarity">
    <text evidence="2 10">Belongs to the class-I aminoacyl-tRNA synthetase family. Glutamate--tRNA ligase type 1 subfamily.</text>
</comment>
<dbReference type="NCBIfam" id="TIGR00464">
    <property type="entry name" value="gltX_bact"/>
    <property type="match status" value="1"/>
</dbReference>
<evidence type="ECO:0000259" key="12">
    <source>
        <dbReference type="Pfam" id="PF19269"/>
    </source>
</evidence>
<keyword evidence="6 10" id="KW-0547">Nucleotide-binding</keyword>
<feature type="binding site" evidence="10">
    <location>
        <position position="129"/>
    </location>
    <ligand>
        <name>Zn(2+)</name>
        <dbReference type="ChEBI" id="CHEBI:29105"/>
    </ligand>
</feature>
<dbReference type="Gene3D" id="1.10.10.350">
    <property type="match status" value="1"/>
</dbReference>
<keyword evidence="8 10" id="KW-0648">Protein biosynthesis</keyword>
<sequence>MPEKEEVRVRLAPSPTGFLHLGTARTALFNLIFARRYGGKFIIRIEDTDLERSEKKYEEEILNGLKWLGIESEEPFTRQSERTDVYEKYLKKLLEEKKAYFCYCTKEELEAERQSFLSQGISPKYSGKCRDLDADGRKPQLIRLKVAEKEVSFKDLIRGKISFDSALFGDFAIAKDVKTPLYNFANVVDDFALKISHVIRGEDHISNTPKQILIQEALGFPSPHFAHLPLILSPDRSKMSKRYTETSLLSYKEAGYLPEALVNFLALLGWHPADDKEIMNFEEICHEFDIEKIQKSGAIFNQEKLDWLNYQYIKKMEEEELFKKIKEFIPQDWLIEPEKVKKIISIQKERIRILSDIKELGNFFFKLPDYEQSLLIWKEASKETIKKNLKESFNIIKSFPENFNERITAQAEEFGRGEVFWPLRVALSGLKNSPPPFDLIFVLGLKESAERIKLAIEKL</sequence>
<dbReference type="InterPro" id="IPR001412">
    <property type="entry name" value="aa-tRNA-synth_I_CS"/>
</dbReference>
<dbReference type="InterPro" id="IPR033910">
    <property type="entry name" value="GluRS_core"/>
</dbReference>
<dbReference type="InterPro" id="IPR020058">
    <property type="entry name" value="Glu/Gln-tRNA-synth_Ib_cat-dom"/>
</dbReference>
<dbReference type="GO" id="GO:0000049">
    <property type="term" value="F:tRNA binding"/>
    <property type="evidence" value="ECO:0007669"/>
    <property type="project" value="InterPro"/>
</dbReference>
<dbReference type="GO" id="GO:0005829">
    <property type="term" value="C:cytosol"/>
    <property type="evidence" value="ECO:0007669"/>
    <property type="project" value="TreeGrafter"/>
</dbReference>
<proteinExistence type="inferred from homology"/>
<organism evidence="13 14">
    <name type="scientific">Candidatus Liptonbacteria bacterium RIFOXYC1_FULL_36_8</name>
    <dbReference type="NCBI Taxonomy" id="1798655"/>
    <lineage>
        <taxon>Bacteria</taxon>
        <taxon>Candidatus Liptoniibacteriota</taxon>
    </lineage>
</organism>
<dbReference type="PROSITE" id="PS00178">
    <property type="entry name" value="AA_TRNA_LIGASE_I"/>
    <property type="match status" value="1"/>
</dbReference>
<dbReference type="SUPFAM" id="SSF52374">
    <property type="entry name" value="Nucleotidylyl transferase"/>
    <property type="match status" value="1"/>
</dbReference>
<accession>A0A1G2CQF4</accession>
<feature type="short sequence motif" description="'HIGH' region" evidence="10">
    <location>
        <begin position="13"/>
        <end position="23"/>
    </location>
</feature>
<evidence type="ECO:0000313" key="14">
    <source>
        <dbReference type="Proteomes" id="UP000177246"/>
    </source>
</evidence>
<dbReference type="PANTHER" id="PTHR43311">
    <property type="entry name" value="GLUTAMATE--TRNA LIGASE"/>
    <property type="match status" value="1"/>
</dbReference>
<keyword evidence="9 10" id="KW-0030">Aminoacyl-tRNA synthetase</keyword>
<comment type="function">
    <text evidence="10">Catalyzes the attachment of glutamate to tRNA(Glu) in a two-step reaction: glutamate is first activated by ATP to form Glu-AMP and then transferred to the acceptor end of tRNA(Glu).</text>
</comment>
<evidence type="ECO:0000256" key="7">
    <source>
        <dbReference type="ARBA" id="ARBA00022840"/>
    </source>
</evidence>
<dbReference type="InterPro" id="IPR004527">
    <property type="entry name" value="Glu-tRNA-ligase_bac/mito"/>
</dbReference>
<comment type="caution">
    <text evidence="13">The sequence shown here is derived from an EMBL/GenBank/DDBJ whole genome shotgun (WGS) entry which is preliminary data.</text>
</comment>
<dbReference type="InterPro" id="IPR049940">
    <property type="entry name" value="GluQ/Sye"/>
</dbReference>
<reference evidence="13 14" key="1">
    <citation type="journal article" date="2016" name="Nat. Commun.">
        <title>Thousands of microbial genomes shed light on interconnected biogeochemical processes in an aquifer system.</title>
        <authorList>
            <person name="Anantharaman K."/>
            <person name="Brown C.T."/>
            <person name="Hug L.A."/>
            <person name="Sharon I."/>
            <person name="Castelle C.J."/>
            <person name="Probst A.J."/>
            <person name="Thomas B.C."/>
            <person name="Singh A."/>
            <person name="Wilkins M.J."/>
            <person name="Karaoz U."/>
            <person name="Brodie E.L."/>
            <person name="Williams K.H."/>
            <person name="Hubbard S.S."/>
            <person name="Banfield J.F."/>
        </authorList>
    </citation>
    <scope>NUCLEOTIDE SEQUENCE [LARGE SCALE GENOMIC DNA]</scope>
</reference>
<feature type="short sequence motif" description="'KMSKS' region" evidence="10">
    <location>
        <begin position="238"/>
        <end position="242"/>
    </location>
</feature>
<dbReference type="InterPro" id="IPR000924">
    <property type="entry name" value="Glu/Gln-tRNA-synth"/>
</dbReference>
<evidence type="ECO:0000256" key="4">
    <source>
        <dbReference type="ARBA" id="ARBA00022490"/>
    </source>
</evidence>
<comment type="subunit">
    <text evidence="3 10">Monomer.</text>
</comment>
<dbReference type="InterPro" id="IPR014729">
    <property type="entry name" value="Rossmann-like_a/b/a_fold"/>
</dbReference>
<dbReference type="Pfam" id="PF00749">
    <property type="entry name" value="tRNA-synt_1c"/>
    <property type="match status" value="1"/>
</dbReference>
<comment type="cofactor">
    <cofactor evidence="10">
        <name>Zn(2+)</name>
        <dbReference type="ChEBI" id="CHEBI:29105"/>
    </cofactor>
    <text evidence="10">Binds 1 zinc ion per subunit.</text>
</comment>
<dbReference type="GO" id="GO:0006424">
    <property type="term" value="P:glutamyl-tRNA aminoacylation"/>
    <property type="evidence" value="ECO:0007669"/>
    <property type="project" value="UniProtKB-UniRule"/>
</dbReference>
<dbReference type="CDD" id="cd00808">
    <property type="entry name" value="GluRS_core"/>
    <property type="match status" value="1"/>
</dbReference>
<dbReference type="GO" id="GO:0004818">
    <property type="term" value="F:glutamate-tRNA ligase activity"/>
    <property type="evidence" value="ECO:0007669"/>
    <property type="project" value="UniProtKB-UniRule"/>
</dbReference>
<feature type="domain" description="Glutamyl/glutaminyl-tRNA synthetase class Ib catalytic" evidence="11">
    <location>
        <begin position="6"/>
        <end position="307"/>
    </location>
</feature>